<evidence type="ECO:0000313" key="10">
    <source>
        <dbReference type="EMBL" id="AER67518.1"/>
    </source>
</evidence>
<evidence type="ECO:0000256" key="1">
    <source>
        <dbReference type="ARBA" id="ARBA00022448"/>
    </source>
</evidence>
<dbReference type="GO" id="GO:0015697">
    <property type="term" value="P:quaternary ammonium group transport"/>
    <property type="evidence" value="ECO:0007669"/>
    <property type="project" value="UniProtKB-ARBA"/>
</dbReference>
<feature type="domain" description="ABC transporter" evidence="9">
    <location>
        <begin position="8"/>
        <end position="238"/>
    </location>
</feature>
<dbReference type="PROSITE" id="PS50893">
    <property type="entry name" value="ABC_TRANSPORTER_2"/>
    <property type="match status" value="1"/>
</dbReference>
<keyword evidence="4" id="KW-0547">Nucleotide-binding</keyword>
<keyword evidence="5" id="KW-0067">ATP-binding</keyword>
<dbReference type="PROSITE" id="PS00211">
    <property type="entry name" value="ABC_TRANSPORTER_1"/>
    <property type="match status" value="1"/>
</dbReference>
<dbReference type="KEGG" id="tli:Tlie_1800"/>
<dbReference type="InterPro" id="IPR050093">
    <property type="entry name" value="ABC_SmlMolc_Importer"/>
</dbReference>
<gene>
    <name evidence="10" type="ordered locus">Tlie_1800</name>
</gene>
<dbReference type="Proteomes" id="UP000005868">
    <property type="component" value="Chromosome"/>
</dbReference>
<dbReference type="InterPro" id="IPR013611">
    <property type="entry name" value="Transp-assoc_OB_typ2"/>
</dbReference>
<evidence type="ECO:0000256" key="3">
    <source>
        <dbReference type="ARBA" id="ARBA00022496"/>
    </source>
</evidence>
<dbReference type="SMART" id="SM00382">
    <property type="entry name" value="AAA"/>
    <property type="match status" value="1"/>
</dbReference>
<proteinExistence type="predicted"/>
<keyword evidence="1" id="KW-0813">Transport</keyword>
<dbReference type="InterPro" id="IPR015853">
    <property type="entry name" value="ABC_transpr_FbpC"/>
</dbReference>
<name>G7V8Y4_THELD</name>
<dbReference type="InterPro" id="IPR012340">
    <property type="entry name" value="NA-bd_OB-fold"/>
</dbReference>
<dbReference type="InterPro" id="IPR008995">
    <property type="entry name" value="Mo/tungstate-bd_C_term_dom"/>
</dbReference>
<keyword evidence="8" id="KW-0472">Membrane</keyword>
<evidence type="ECO:0000256" key="8">
    <source>
        <dbReference type="ARBA" id="ARBA00023136"/>
    </source>
</evidence>
<dbReference type="STRING" id="580340.Tlie_1800"/>
<dbReference type="PANTHER" id="PTHR42781">
    <property type="entry name" value="SPERMIDINE/PUTRESCINE IMPORT ATP-BINDING PROTEIN POTA"/>
    <property type="match status" value="1"/>
</dbReference>
<dbReference type="GO" id="GO:0043190">
    <property type="term" value="C:ATP-binding cassette (ABC) transporter complex"/>
    <property type="evidence" value="ECO:0007669"/>
    <property type="project" value="InterPro"/>
</dbReference>
<dbReference type="SUPFAM" id="SSF50331">
    <property type="entry name" value="MOP-like"/>
    <property type="match status" value="1"/>
</dbReference>
<protein>
    <submittedName>
        <fullName evidence="10">ABC transporter related protein</fullName>
    </submittedName>
</protein>
<dbReference type="AlphaFoldDB" id="G7V8Y4"/>
<dbReference type="SUPFAM" id="SSF52540">
    <property type="entry name" value="P-loop containing nucleoside triphosphate hydrolases"/>
    <property type="match status" value="1"/>
</dbReference>
<dbReference type="Gene3D" id="3.40.50.300">
    <property type="entry name" value="P-loop containing nucleotide triphosphate hydrolases"/>
    <property type="match status" value="1"/>
</dbReference>
<sequence length="342" mass="37405">MDNNAVTLNCHALRKEFNSTTAVDNISFSLKKGEILCLLGPSGCGKTTTLRLIAGFEKPDEGTISIAGRTVAGGGVFIRPEERKVGVVFQEYALFPHMTVEENIGYGIKNSMQRQQKVEALLKLVGLCGMGERNIHELSGGQQQRVALARALAPEPDLILLDEPFSNLDANLRQQLRWELLDILKKEGRTAVFVTHDREEALALGDWIAVMEGGRILQLGSPEEVYKRPISDKVANLVGEVNWIEAHVHKGKASCILGQVPVSSPVEGKVKLLIRPEQIEIEPHPKGGATVAQKQFLGPTQLVMLTMGPNVIKVRVPSHKHIAIGSNVKISLTHAPIAYKTF</sequence>
<dbReference type="InterPro" id="IPR003593">
    <property type="entry name" value="AAA+_ATPase"/>
</dbReference>
<dbReference type="InterPro" id="IPR003439">
    <property type="entry name" value="ABC_transporter-like_ATP-bd"/>
</dbReference>
<evidence type="ECO:0000256" key="6">
    <source>
        <dbReference type="ARBA" id="ARBA00023004"/>
    </source>
</evidence>
<accession>G7V8Y4</accession>
<reference evidence="11" key="1">
    <citation type="submission" date="2011-10" db="EMBL/GenBank/DDBJ databases">
        <title>The complete genome of chromosome of Thermovirga lienii DSM 17291.</title>
        <authorList>
            <consortium name="US DOE Joint Genome Institute (JGI-PGF)"/>
            <person name="Lucas S."/>
            <person name="Copeland A."/>
            <person name="Lapidus A."/>
            <person name="Glavina del Rio T."/>
            <person name="Dalin E."/>
            <person name="Tice H."/>
            <person name="Bruce D."/>
            <person name="Goodwin L."/>
            <person name="Pitluck S."/>
            <person name="Peters L."/>
            <person name="Mikhailova N."/>
            <person name="Saunders E."/>
            <person name="Kyrpides N."/>
            <person name="Mavromatis K."/>
            <person name="Ivanova N."/>
            <person name="Last F.I."/>
            <person name="Brettin T."/>
            <person name="Detter J.C."/>
            <person name="Han C."/>
            <person name="Larimer F."/>
            <person name="Land M."/>
            <person name="Hauser L."/>
            <person name="Markowitz V."/>
            <person name="Cheng J.-F."/>
            <person name="Hugenholtz P."/>
            <person name="Woyke T."/>
            <person name="Wu D."/>
            <person name="Spring S."/>
            <person name="Schroeder M."/>
            <person name="Brambilla E.-M."/>
            <person name="Klenk H.-P."/>
            <person name="Eisen J.A."/>
        </authorList>
    </citation>
    <scope>NUCLEOTIDE SEQUENCE [LARGE SCALE GENOMIC DNA]</scope>
    <source>
        <strain evidence="11">ATCC BAA-1197 / DSM 17291 / Cas60314</strain>
    </source>
</reference>
<organism evidence="10 11">
    <name type="scientific">Thermovirga lienii (strain ATCC BAA-1197 / DSM 17291 / Cas60314)</name>
    <dbReference type="NCBI Taxonomy" id="580340"/>
    <lineage>
        <taxon>Bacteria</taxon>
        <taxon>Thermotogati</taxon>
        <taxon>Synergistota</taxon>
        <taxon>Synergistia</taxon>
        <taxon>Synergistales</taxon>
        <taxon>Thermovirgaceae</taxon>
        <taxon>Thermovirga</taxon>
    </lineage>
</organism>
<dbReference type="PANTHER" id="PTHR42781:SF4">
    <property type="entry name" value="SPERMIDINE_PUTRESCINE IMPORT ATP-BINDING PROTEIN POTA"/>
    <property type="match status" value="1"/>
</dbReference>
<keyword evidence="11" id="KW-1185">Reference proteome</keyword>
<dbReference type="CDD" id="cd03259">
    <property type="entry name" value="ABC_Carb_Solutes_like"/>
    <property type="match status" value="1"/>
</dbReference>
<reference evidence="10 11" key="2">
    <citation type="journal article" date="2012" name="Stand. Genomic Sci.">
        <title>Genome sequence of the moderately thermophilic, amino-acid-degrading and sulfur-reducing bacterium Thermovirga lienii type strain (Cas60314(T)).</title>
        <authorList>
            <person name="Goker M."/>
            <person name="Saunders E."/>
            <person name="Lapidus A."/>
            <person name="Nolan M."/>
            <person name="Lucas S."/>
            <person name="Hammon N."/>
            <person name="Deshpande S."/>
            <person name="Cheng J.F."/>
            <person name="Han C."/>
            <person name="Tapia R."/>
            <person name="Goodwin L.A."/>
            <person name="Pitluck S."/>
            <person name="Liolios K."/>
            <person name="Mavromatis K."/>
            <person name="Pagani I."/>
            <person name="Ivanova N."/>
            <person name="Mikhailova N."/>
            <person name="Pati A."/>
            <person name="Chen A."/>
            <person name="Palaniappan K."/>
            <person name="Land M."/>
            <person name="Chang Y.J."/>
            <person name="Jeffries C.D."/>
            <person name="Brambilla E.M."/>
            <person name="Rohde M."/>
            <person name="Spring S."/>
            <person name="Detter J.C."/>
            <person name="Woyke T."/>
            <person name="Bristow J."/>
            <person name="Eisen J.A."/>
            <person name="Markowitz V."/>
            <person name="Hugenholtz P."/>
            <person name="Kyrpides N.C."/>
            <person name="Klenk H.P."/>
        </authorList>
    </citation>
    <scope>NUCLEOTIDE SEQUENCE [LARGE SCALE GENOMIC DNA]</scope>
    <source>
        <strain evidence="11">ATCC BAA-1197 / DSM 17291 / Cas60314</strain>
    </source>
</reference>
<keyword evidence="2" id="KW-1003">Cell membrane</keyword>
<dbReference type="Gene3D" id="2.40.50.450">
    <property type="match status" value="1"/>
</dbReference>
<evidence type="ECO:0000256" key="2">
    <source>
        <dbReference type="ARBA" id="ARBA00022475"/>
    </source>
</evidence>
<evidence type="ECO:0000313" key="11">
    <source>
        <dbReference type="Proteomes" id="UP000005868"/>
    </source>
</evidence>
<dbReference type="Pfam" id="PF00005">
    <property type="entry name" value="ABC_tran"/>
    <property type="match status" value="1"/>
</dbReference>
<keyword evidence="6" id="KW-0408">Iron</keyword>
<evidence type="ECO:0000256" key="7">
    <source>
        <dbReference type="ARBA" id="ARBA00023065"/>
    </source>
</evidence>
<dbReference type="HOGENOM" id="CLU_000604_1_1_0"/>
<evidence type="ECO:0000259" key="9">
    <source>
        <dbReference type="PROSITE" id="PS50893"/>
    </source>
</evidence>
<dbReference type="FunFam" id="3.40.50.300:FF:000425">
    <property type="entry name" value="Probable ABC transporter, ATP-binding subunit"/>
    <property type="match status" value="1"/>
</dbReference>
<dbReference type="InterPro" id="IPR027417">
    <property type="entry name" value="P-loop_NTPase"/>
</dbReference>
<dbReference type="Gene3D" id="2.40.50.140">
    <property type="entry name" value="Nucleic acid-binding proteins"/>
    <property type="match status" value="1"/>
</dbReference>
<evidence type="ECO:0000256" key="4">
    <source>
        <dbReference type="ARBA" id="ARBA00022741"/>
    </source>
</evidence>
<keyword evidence="3" id="KW-0410">Iron transport</keyword>
<dbReference type="GO" id="GO:0016887">
    <property type="term" value="F:ATP hydrolysis activity"/>
    <property type="evidence" value="ECO:0007669"/>
    <property type="project" value="InterPro"/>
</dbReference>
<dbReference type="GO" id="GO:0015408">
    <property type="term" value="F:ABC-type ferric iron transporter activity"/>
    <property type="evidence" value="ECO:0007669"/>
    <property type="project" value="InterPro"/>
</dbReference>
<evidence type="ECO:0000256" key="5">
    <source>
        <dbReference type="ARBA" id="ARBA00022840"/>
    </source>
</evidence>
<dbReference type="GO" id="GO:0005524">
    <property type="term" value="F:ATP binding"/>
    <property type="evidence" value="ECO:0007669"/>
    <property type="project" value="UniProtKB-KW"/>
</dbReference>
<dbReference type="eggNOG" id="COG3842">
    <property type="taxonomic scope" value="Bacteria"/>
</dbReference>
<dbReference type="EMBL" id="CP003096">
    <property type="protein sequence ID" value="AER67518.1"/>
    <property type="molecule type" value="Genomic_DNA"/>
</dbReference>
<keyword evidence="7" id="KW-0406">Ion transport</keyword>
<dbReference type="InterPro" id="IPR017871">
    <property type="entry name" value="ABC_transporter-like_CS"/>
</dbReference>
<dbReference type="Pfam" id="PF08402">
    <property type="entry name" value="TOBE_2"/>
    <property type="match status" value="1"/>
</dbReference>